<dbReference type="RefSeq" id="WP_049641852.1">
    <property type="nucleotide sequence ID" value="NZ_LFTY01000001.1"/>
</dbReference>
<gene>
    <name evidence="1" type="ORF">AIOL_000984</name>
</gene>
<dbReference type="EMBL" id="LFTY01000001">
    <property type="protein sequence ID" value="KMW60819.1"/>
    <property type="molecule type" value="Genomic_DNA"/>
</dbReference>
<accession>A0A0J9EGM5</accession>
<evidence type="ECO:0000313" key="1">
    <source>
        <dbReference type="EMBL" id="KMW60819.1"/>
    </source>
</evidence>
<dbReference type="OrthoDB" id="4891072at2"/>
<dbReference type="Proteomes" id="UP000037178">
    <property type="component" value="Unassembled WGS sequence"/>
</dbReference>
<comment type="caution">
    <text evidence="1">The sequence shown here is derived from an EMBL/GenBank/DDBJ whole genome shotgun (WGS) entry which is preliminary data.</text>
</comment>
<dbReference type="PATRIC" id="fig|1675527.3.peg.1047"/>
<sequence>MREIASTADVPLRPPAQVMRLARMGSMHQSRLSFMRILLRRMKAEGWRIERPRFEIDAHGVGTALYRAVTPTRSYTLVAFGHDLPDEKRSDRVIADAWDATFALFDGAPTDADVEQLRANVPLQEAGRTSERVLTLSRANRSVRLFGHVIEALAAGHQPEAQKVAEVGYLMRTTAVYGSGKFGNADREVIADRPEMAAPFQAEMLTVYLIRCFVLDLVEHMARARSASAVPLEPSLRRRFGIGNSTGLGMAPFLIHHPALINNWMAAREEALARVRSVETASAEEIAVYQDRLARAIRSADDWNSAHPLQIEKLAALRPDLDRVVGRSLAARRPWDDLYQWAEAALSLEGQEALLSLMLEAYPDLVDGLADCMSADEAQFRRIDGAATCGAILSLLGEFYGWADGIDWDAPQADARAWYVSAEKLEPRLGERHEEPIAKYEQPLSPARDAALLGEILSNFPAEAPIAEFLLQHPEHRHMVRRLQLLDRCPYGEVRDNTIAHDMLPIDLLRCKLSFFGAGHFDPRSDRWVRINMFQGAPFPHEIAETGDDWVYPSW</sequence>
<name>A0A0J9EGM5_9RHOB</name>
<evidence type="ECO:0000313" key="2">
    <source>
        <dbReference type="Proteomes" id="UP000037178"/>
    </source>
</evidence>
<organism evidence="1 2">
    <name type="scientific">Candidatus Rhodobacter oscarellae</name>
    <dbReference type="NCBI Taxonomy" id="1675527"/>
    <lineage>
        <taxon>Bacteria</taxon>
        <taxon>Pseudomonadati</taxon>
        <taxon>Pseudomonadota</taxon>
        <taxon>Alphaproteobacteria</taxon>
        <taxon>Rhodobacterales</taxon>
        <taxon>Rhodobacter group</taxon>
        <taxon>Rhodobacter</taxon>
    </lineage>
</organism>
<dbReference type="AlphaFoldDB" id="A0A0J9EGM5"/>
<proteinExistence type="predicted"/>
<keyword evidence="2" id="KW-1185">Reference proteome</keyword>
<reference evidence="1 2" key="1">
    <citation type="submission" date="2015-06" db="EMBL/GenBank/DDBJ databases">
        <title>Draft genome sequence of an Alphaproteobacteria species associated to the Mediterranean sponge Oscarella lobularis.</title>
        <authorList>
            <person name="Jourda C."/>
            <person name="Santini S."/>
            <person name="Claverie J.-M."/>
        </authorList>
    </citation>
    <scope>NUCLEOTIDE SEQUENCE [LARGE SCALE GENOMIC DNA]</scope>
    <source>
        <strain evidence="1">IGS</strain>
    </source>
</reference>
<dbReference type="STRING" id="1675527.AIOL_000984"/>
<protein>
    <submittedName>
        <fullName evidence="1">Uncharacterized protein</fullName>
    </submittedName>
</protein>